<reference evidence="2" key="1">
    <citation type="submission" date="2020-05" db="EMBL/GenBank/DDBJ databases">
        <authorList>
            <person name="Chiriac C."/>
            <person name="Salcher M."/>
            <person name="Ghai R."/>
            <person name="Kavagutti S V."/>
        </authorList>
    </citation>
    <scope>NUCLEOTIDE SEQUENCE</scope>
</reference>
<dbReference type="AlphaFoldDB" id="A0A6J7PAP2"/>
<gene>
    <name evidence="2" type="ORF">UFOPK4035_00726</name>
</gene>
<evidence type="ECO:0000313" key="2">
    <source>
        <dbReference type="EMBL" id="CAB5000283.1"/>
    </source>
</evidence>
<keyword evidence="1" id="KW-0812">Transmembrane</keyword>
<feature type="transmembrane region" description="Helical" evidence="1">
    <location>
        <begin position="85"/>
        <end position="104"/>
    </location>
</feature>
<proteinExistence type="predicted"/>
<sequence>MKYSRSEVSDTAPEKVSLLTRIVRRDLLQDDFNEAVFMRTGQALTSTLVKTDEIVIDGAVRGIGSAALSSAGALRTSQTGFVRSYAALILIGAVALVAAIWVVTQ</sequence>
<keyword evidence="1" id="KW-1133">Transmembrane helix</keyword>
<name>A0A6J7PAP2_9ZZZZ</name>
<accession>A0A6J7PAP2</accession>
<keyword evidence="1" id="KW-0472">Membrane</keyword>
<protein>
    <submittedName>
        <fullName evidence="2">Unannotated protein</fullName>
    </submittedName>
</protein>
<organism evidence="2">
    <name type="scientific">freshwater metagenome</name>
    <dbReference type="NCBI Taxonomy" id="449393"/>
    <lineage>
        <taxon>unclassified sequences</taxon>
        <taxon>metagenomes</taxon>
        <taxon>ecological metagenomes</taxon>
    </lineage>
</organism>
<evidence type="ECO:0000256" key="1">
    <source>
        <dbReference type="SAM" id="Phobius"/>
    </source>
</evidence>
<dbReference type="EMBL" id="CAFBOX010000117">
    <property type="protein sequence ID" value="CAB5000283.1"/>
    <property type="molecule type" value="Genomic_DNA"/>
</dbReference>
<dbReference type="Gene3D" id="1.20.5.2700">
    <property type="match status" value="1"/>
</dbReference>